<dbReference type="GO" id="GO:0020037">
    <property type="term" value="F:heme binding"/>
    <property type="evidence" value="ECO:0007669"/>
    <property type="project" value="InterPro"/>
</dbReference>
<comment type="caution">
    <text evidence="9">The sequence shown here is derived from an EMBL/GenBank/DDBJ whole genome shotgun (WGS) entry which is preliminary data.</text>
</comment>
<evidence type="ECO:0000256" key="3">
    <source>
        <dbReference type="ARBA" id="ARBA00022617"/>
    </source>
</evidence>
<keyword evidence="5 7" id="KW-0408">Iron</keyword>
<evidence type="ECO:0000256" key="7">
    <source>
        <dbReference type="PIRSR" id="PIRSR602403-1"/>
    </source>
</evidence>
<dbReference type="GO" id="GO:0005506">
    <property type="term" value="F:iron ion binding"/>
    <property type="evidence" value="ECO:0007669"/>
    <property type="project" value="InterPro"/>
</dbReference>
<dbReference type="OrthoDB" id="1470350at2759"/>
<dbReference type="PANTHER" id="PTHR24305:SF232">
    <property type="entry name" value="P450, PUTATIVE (EUROFUNG)-RELATED"/>
    <property type="match status" value="1"/>
</dbReference>
<dbReference type="PANTHER" id="PTHR24305">
    <property type="entry name" value="CYTOCHROME P450"/>
    <property type="match status" value="1"/>
</dbReference>
<organism evidence="9 10">
    <name type="scientific">Fusarium acutatum</name>
    <dbReference type="NCBI Taxonomy" id="78861"/>
    <lineage>
        <taxon>Eukaryota</taxon>
        <taxon>Fungi</taxon>
        <taxon>Dikarya</taxon>
        <taxon>Ascomycota</taxon>
        <taxon>Pezizomycotina</taxon>
        <taxon>Sordariomycetes</taxon>
        <taxon>Hypocreomycetidae</taxon>
        <taxon>Hypocreales</taxon>
        <taxon>Nectriaceae</taxon>
        <taxon>Fusarium</taxon>
        <taxon>Fusarium fujikuroi species complex</taxon>
    </lineage>
</organism>
<keyword evidence="4 7" id="KW-0479">Metal-binding</keyword>
<feature type="transmembrane region" description="Helical" evidence="8">
    <location>
        <begin position="12"/>
        <end position="29"/>
    </location>
</feature>
<keyword evidence="8" id="KW-1133">Transmembrane helix</keyword>
<proteinExistence type="inferred from homology"/>
<dbReference type="InterPro" id="IPR017972">
    <property type="entry name" value="Cyt_P450_CS"/>
</dbReference>
<keyword evidence="6" id="KW-0503">Monooxygenase</keyword>
<dbReference type="Gene3D" id="1.10.630.10">
    <property type="entry name" value="Cytochrome P450"/>
    <property type="match status" value="1"/>
</dbReference>
<keyword evidence="6" id="KW-0560">Oxidoreductase</keyword>
<reference evidence="9 10" key="1">
    <citation type="submission" date="2020-01" db="EMBL/GenBank/DDBJ databases">
        <title>Identification and distribution of gene clusters putatively required for synthesis of sphingolipid metabolism inhibitors in phylogenetically diverse species of the filamentous fungus Fusarium.</title>
        <authorList>
            <person name="Kim H.-S."/>
            <person name="Busman M."/>
            <person name="Brown D.W."/>
            <person name="Divon H."/>
            <person name="Uhlig S."/>
            <person name="Proctor R.H."/>
        </authorList>
    </citation>
    <scope>NUCLEOTIDE SEQUENCE [LARGE SCALE GENOMIC DNA]</scope>
    <source>
        <strain evidence="9 10">NRRL 13308</strain>
    </source>
</reference>
<name>A0A8H4NHA5_9HYPO</name>
<dbReference type="Proteomes" id="UP000536711">
    <property type="component" value="Unassembled WGS sequence"/>
</dbReference>
<evidence type="ECO:0000256" key="2">
    <source>
        <dbReference type="ARBA" id="ARBA00010617"/>
    </source>
</evidence>
<evidence type="ECO:0000256" key="1">
    <source>
        <dbReference type="ARBA" id="ARBA00001971"/>
    </source>
</evidence>
<dbReference type="EMBL" id="JAADJF010000260">
    <property type="protein sequence ID" value="KAF4429616.1"/>
    <property type="molecule type" value="Genomic_DNA"/>
</dbReference>
<dbReference type="PROSITE" id="PS00086">
    <property type="entry name" value="CYTOCHROME_P450"/>
    <property type="match status" value="1"/>
</dbReference>
<evidence type="ECO:0000256" key="4">
    <source>
        <dbReference type="ARBA" id="ARBA00022723"/>
    </source>
</evidence>
<comment type="cofactor">
    <cofactor evidence="1 7">
        <name>heme</name>
        <dbReference type="ChEBI" id="CHEBI:30413"/>
    </cofactor>
</comment>
<keyword evidence="10" id="KW-1185">Reference proteome</keyword>
<dbReference type="InterPro" id="IPR001128">
    <property type="entry name" value="Cyt_P450"/>
</dbReference>
<dbReference type="PRINTS" id="PR00465">
    <property type="entry name" value="EP450IV"/>
</dbReference>
<evidence type="ECO:0000313" key="9">
    <source>
        <dbReference type="EMBL" id="KAF4429616.1"/>
    </source>
</evidence>
<dbReference type="PRINTS" id="PR00385">
    <property type="entry name" value="P450"/>
</dbReference>
<protein>
    <submittedName>
        <fullName evidence="9">Cytochrome P450 3A14</fullName>
    </submittedName>
</protein>
<dbReference type="SUPFAM" id="SSF48264">
    <property type="entry name" value="Cytochrome P450"/>
    <property type="match status" value="1"/>
</dbReference>
<keyword evidence="8" id="KW-0812">Transmembrane</keyword>
<evidence type="ECO:0000256" key="8">
    <source>
        <dbReference type="SAM" id="Phobius"/>
    </source>
</evidence>
<sequence>MYNLDVNSMSWLELTAGGLSIFLLLFYLYNLALPKPIPGIPYNQSATKRLLGDLPDLFKHQKQTGEQRRWFALQNQKFNSPVCQVFIRPFGKPRVILSDFREAYDILSKRLREFDRSERAREAFAGIIPHQMLAYQTVDPKFKKHRELMRDLMSPKFLNQVSAPEIYSKVNTLVRLWHEKCLHAAELPFDGKRDIQRATLDDVTAVSFGLDDDNSATKRQLDDMLARSTAGVTFTQPGKKIVDFPVHPLAKELDATLTIVESSAVGLSSPIPRWHYWILYKLPYLKKAARVREEWTRREIDKAVETISKDGTKHTLATRSVLEFMVLREEAAARKAERPPRFHRRRIYDELFGFIIAGHDTTAATLSWGVRYIADAPLAQEKLRSLLQNVFSAALAEHRQPTTDEIISASIPYLDAVIEEILRLSAVLPIVSRVAMVDTTILGHVIPKGTSVFFTLNGPRLMKTAITVPEAIRSESSQGTKSRYGEWRAEDVEQFIPERWIDVDDKGVETFNAMKGPFLTFGSGPRGCFGRRLAYLQLRIFWVLLMWNFEFLPVDSELRSQDVVEHVGVEPHRLDPYGYGAVNNETSGTEATPQVKEWLLHLQETPSQRSIPPLPAPVQSPLGVSVSQSGTTGTPAPALGHATSQALELNQLHLLHHWKIHTSVDLCRCSKTLYIWQEALPQVGFQYQFVLHALLGLAALHIAYTSPTERARSWLVGMYHHNEALTGFRRELSFITEENSEALFTWSLCNVLYVFTTSNPLYQGIDGRPTSSTSVQKEKLLGSEWIPMIRGLRAVLEPTHNYFRSGSMKAIMNLGNWDELDPAQESQSPEDANFCRARESWRDSDRAEVYEEALQVLRKCRLYSYQFREMDSETRSN</sequence>
<keyword evidence="3 7" id="KW-0349">Heme</keyword>
<comment type="similarity">
    <text evidence="2">Belongs to the cytochrome P450 family.</text>
</comment>
<evidence type="ECO:0000256" key="6">
    <source>
        <dbReference type="ARBA" id="ARBA00023033"/>
    </source>
</evidence>
<dbReference type="GO" id="GO:0004497">
    <property type="term" value="F:monooxygenase activity"/>
    <property type="evidence" value="ECO:0007669"/>
    <property type="project" value="UniProtKB-KW"/>
</dbReference>
<evidence type="ECO:0000256" key="5">
    <source>
        <dbReference type="ARBA" id="ARBA00023004"/>
    </source>
</evidence>
<dbReference type="InterPro" id="IPR002403">
    <property type="entry name" value="Cyt_P450_E_grp-IV"/>
</dbReference>
<keyword evidence="8" id="KW-0472">Membrane</keyword>
<dbReference type="InterPro" id="IPR050121">
    <property type="entry name" value="Cytochrome_P450_monoxygenase"/>
</dbReference>
<feature type="binding site" description="axial binding residue" evidence="7">
    <location>
        <position position="528"/>
    </location>
    <ligand>
        <name>heme</name>
        <dbReference type="ChEBI" id="CHEBI:30413"/>
    </ligand>
    <ligandPart>
        <name>Fe</name>
        <dbReference type="ChEBI" id="CHEBI:18248"/>
    </ligandPart>
</feature>
<dbReference type="InterPro" id="IPR036396">
    <property type="entry name" value="Cyt_P450_sf"/>
</dbReference>
<accession>A0A8H4NHA5</accession>
<evidence type="ECO:0000313" key="10">
    <source>
        <dbReference type="Proteomes" id="UP000536711"/>
    </source>
</evidence>
<dbReference type="AlphaFoldDB" id="A0A8H4NHA5"/>
<dbReference type="Pfam" id="PF00067">
    <property type="entry name" value="p450"/>
    <property type="match status" value="2"/>
</dbReference>
<dbReference type="GO" id="GO:0016705">
    <property type="term" value="F:oxidoreductase activity, acting on paired donors, with incorporation or reduction of molecular oxygen"/>
    <property type="evidence" value="ECO:0007669"/>
    <property type="project" value="InterPro"/>
</dbReference>
<gene>
    <name evidence="9" type="ORF">FACUT_9024</name>
</gene>